<dbReference type="GO" id="GO:0016491">
    <property type="term" value="F:oxidoreductase activity"/>
    <property type="evidence" value="ECO:0007669"/>
    <property type="project" value="InterPro"/>
</dbReference>
<dbReference type="InterPro" id="IPR050712">
    <property type="entry name" value="NAD(P)H-dep_reductase"/>
</dbReference>
<dbReference type="PANTHER" id="PTHR30543:SF21">
    <property type="entry name" value="NAD(P)H-DEPENDENT FMN REDUCTASE LOT6"/>
    <property type="match status" value="1"/>
</dbReference>
<dbReference type="Pfam" id="PF03358">
    <property type="entry name" value="FMN_red"/>
    <property type="match status" value="1"/>
</dbReference>
<accession>N0B9X5</accession>
<dbReference type="EMBL" id="CP005587">
    <property type="protein sequence ID" value="AGK59823.1"/>
    <property type="molecule type" value="Genomic_DNA"/>
</dbReference>
<sequence>MTASTKSDPRLLFFAGSARKNSHNKRLARLAAQIAEANNIPSTFVDLADYPMPLYDGDLEAASGQPENAHKLKNLMKAHTGIFIVSPEYNAGFTPLLKNTIDWISHIRDDGEAPMEVYRTRVFALGAASNGGTGGMRGLSQLRLVLELGIGALVLPDQFLLPRAADAYNEHGHLKNKDQQEQLKTVIQKLARAARVLHG</sequence>
<dbReference type="RefSeq" id="WP_015599837.1">
    <property type="nucleotide sequence ID" value="NC_021172.1"/>
</dbReference>
<evidence type="ECO:0000313" key="2">
    <source>
        <dbReference type="EMBL" id="AGK59823.1"/>
    </source>
</evidence>
<evidence type="ECO:0000259" key="1">
    <source>
        <dbReference type="Pfam" id="PF03358"/>
    </source>
</evidence>
<dbReference type="KEGG" id="hdt:HYPDE_40773"/>
<keyword evidence="3" id="KW-1185">Reference proteome</keyword>
<dbReference type="eggNOG" id="COG0431">
    <property type="taxonomic scope" value="Bacteria"/>
</dbReference>
<dbReference type="SUPFAM" id="SSF52218">
    <property type="entry name" value="Flavoproteins"/>
    <property type="match status" value="1"/>
</dbReference>
<dbReference type="AlphaFoldDB" id="N0B9X5"/>
<reference evidence="2 3" key="1">
    <citation type="journal article" date="2013" name="Genome Announc.">
        <title>Genome sequences for three denitrifying bacterial strains isolated from a uranium- and nitrate-contaminated subsurface environment.</title>
        <authorList>
            <person name="Venkatramanan R."/>
            <person name="Prakash O."/>
            <person name="Woyke T."/>
            <person name="Chain P."/>
            <person name="Goodwin L.A."/>
            <person name="Watson D."/>
            <person name="Brooks S."/>
            <person name="Kostka J.E."/>
            <person name="Green S.J."/>
        </authorList>
    </citation>
    <scope>NUCLEOTIDE SEQUENCE [LARGE SCALE GENOMIC DNA]</scope>
    <source>
        <strain evidence="2 3">1NES1</strain>
    </source>
</reference>
<dbReference type="HOGENOM" id="CLU_055322_4_1_5"/>
<dbReference type="PANTHER" id="PTHR30543">
    <property type="entry name" value="CHROMATE REDUCTASE"/>
    <property type="match status" value="1"/>
</dbReference>
<protein>
    <submittedName>
        <fullName evidence="2">NADPH-dependent FMN reductase</fullName>
    </submittedName>
</protein>
<feature type="domain" description="NADPH-dependent FMN reductase-like" evidence="1">
    <location>
        <begin position="10"/>
        <end position="165"/>
    </location>
</feature>
<dbReference type="GO" id="GO:0005829">
    <property type="term" value="C:cytosol"/>
    <property type="evidence" value="ECO:0007669"/>
    <property type="project" value="TreeGrafter"/>
</dbReference>
<gene>
    <name evidence="2" type="ORF">HYPDE_40773</name>
</gene>
<dbReference type="STRING" id="670307.HYPDE_40773"/>
<name>N0B9X5_9HYPH</name>
<dbReference type="GO" id="GO:0010181">
    <property type="term" value="F:FMN binding"/>
    <property type="evidence" value="ECO:0007669"/>
    <property type="project" value="TreeGrafter"/>
</dbReference>
<dbReference type="InterPro" id="IPR005025">
    <property type="entry name" value="FMN_Rdtase-like_dom"/>
</dbReference>
<dbReference type="OrthoDB" id="9812295at2"/>
<dbReference type="InterPro" id="IPR029039">
    <property type="entry name" value="Flavoprotein-like_sf"/>
</dbReference>
<organism evidence="2 3">
    <name type="scientific">Hyphomicrobium denitrificans 1NES1</name>
    <dbReference type="NCBI Taxonomy" id="670307"/>
    <lineage>
        <taxon>Bacteria</taxon>
        <taxon>Pseudomonadati</taxon>
        <taxon>Pseudomonadota</taxon>
        <taxon>Alphaproteobacteria</taxon>
        <taxon>Hyphomicrobiales</taxon>
        <taxon>Hyphomicrobiaceae</taxon>
        <taxon>Hyphomicrobium</taxon>
    </lineage>
</organism>
<dbReference type="Gene3D" id="3.40.50.360">
    <property type="match status" value="1"/>
</dbReference>
<dbReference type="Proteomes" id="UP000005952">
    <property type="component" value="Chromosome"/>
</dbReference>
<evidence type="ECO:0000313" key="3">
    <source>
        <dbReference type="Proteomes" id="UP000005952"/>
    </source>
</evidence>
<proteinExistence type="predicted"/>